<keyword evidence="3" id="KW-0966">Cell projection</keyword>
<dbReference type="GO" id="GO:0005930">
    <property type="term" value="C:axoneme"/>
    <property type="evidence" value="ECO:0007669"/>
    <property type="project" value="TreeGrafter"/>
</dbReference>
<dbReference type="eggNOG" id="ENOG502SGZY">
    <property type="taxonomic scope" value="Eukaryota"/>
</dbReference>
<dbReference type="STRING" id="7260.B4N607"/>
<evidence type="ECO:0000256" key="4">
    <source>
        <dbReference type="SAM" id="MobiDB-lite"/>
    </source>
</evidence>
<name>B4N607_DROWI</name>
<feature type="region of interest" description="Disordered" evidence="4">
    <location>
        <begin position="285"/>
        <end position="328"/>
    </location>
</feature>
<feature type="compositionally biased region" description="Basic and acidic residues" evidence="4">
    <location>
        <begin position="152"/>
        <end position="173"/>
    </location>
</feature>
<feature type="domain" description="CCDC113/CCDC96 coiled-coil" evidence="5">
    <location>
        <begin position="546"/>
        <end position="687"/>
    </location>
</feature>
<dbReference type="SMR" id="B4N607"/>
<proteinExistence type="predicted"/>
<sequence>MASSEEFSAVSSDYQSVGTEESLAIKAILAEKTNEELQENVNENVEMSSKQNIEQTKQSEIEMATNEVPEKRVDVDKFDVIVIAPDEQNATVTKEVDPTTANSSSSTRSSLQPEKQRSHHRRLTKSVSSVVFENTVETAQDLEVEEDNNDDDERKDTIRSIDSRDKYEAERRNEYRPRHKRILDRDYEDAIIQELDVDDDDDDEFDFDNNALFDDDSESYASLNVDPSHDSIKMKTDFLNNFVFPPFEDFAVQEHVSPSVRKDSTMSNYEDVGKFVDPLTGEVLSSSESSSELMAESELTQPEEEQLTSISSSSDPSTMTEFSDDEDLDDYHYADVDTKGYKVSADDDALENILVEFQQGYHVVETTGQSENYLQNLQQKQEATIIICDFLNNLLDEIHMKSETIQTDNELRNKCDKEKLINSLTESVDSYWDEKYSNGYLNTRTVEFHKRQKKFRNISEQSPEEELQEYRRYTQALYHLDKVKKHNAESKRNIAHLMCSVLMDLQFVETIVEHVERHLEKTMRQYLVRNNSEYLRKILDCELRKMQNKRNEISDTRLFLITRKHTLGRIKEKIGNLDRISDDLCIRDFIAIQNDVMALDKKLEERNVDLKKLLNTYNVHLHERSHNLEKSEVLAEQLEHRKAILLDLKRQQGLLRQKLYEAKMQRSSLHQKQNELSFREMSASKEELPDVAASDVPIDTVAEEATEEQNLEPDKEQVNENQEAEPKQSQEEIKTAEPSAEQKEPSSHRLSGAPSSAEPNGVSQEQLTQKSNKQKESGDKLSVVQDQGDAESKGKSKKASLAEEQAAEMPIEKTQEELEEDEMLDEVVETRKSKQLTDEEKKQRDRQKRKERASKRFGQRRSSVVAFDVVAEVRELLEENRDDDDRSDVISIIGSDFDERNRPSYRHKSLLERNVLDTVVEQFGADFDENSEGFLSAYASSGGSDQDLWEQLSADDIDTVQMKTDFLNDFEMPEMSDISESDEAPMTANVLTAISSKISFKDDVGRFVNPLTGEILISSESSAGDVPVEKVEEEMALSESSSGMLDFDDSDEAPKEIVKTEDGERDGDSFVNFQQGFRYMGEDEGSSSEDKLTKSIKNEVHQITNDFLEELINEVVTKSELLTADNMLRSNCDKQKLIEGILESIETYEIEKSVNFYLNARTCEYYKRQRIQRVFHTLPPAAEYYERRRYKQVLNHLDYVKKRNAEAKRKNAELMCSVLMDLQYATTIVKHSELHLEHTMRHHLIRNNSDSLKRIVERELKAMEHKRNEISDARLFLITRKHSLGRITDKIHQLEKVTEDLLISDFVAIQNQVVALDKKIEEKNVDLKKLLNTHQVDIHQIEHTHEKALVLADMLEEKKAILRTKQDRQMELRESLYEAKMQRTRIQQRHKELSIKGGILSMPALMTDYDVTLQRVEEKRVSVAKLRESLKSLSARVAYFESRNL</sequence>
<dbReference type="Proteomes" id="UP000007798">
    <property type="component" value="Unassembled WGS sequence"/>
</dbReference>
<feature type="compositionally biased region" description="Polar residues" evidence="4">
    <location>
        <begin position="125"/>
        <end position="138"/>
    </location>
</feature>
<feature type="compositionally biased region" description="Polar residues" evidence="4">
    <location>
        <begin position="665"/>
        <end position="676"/>
    </location>
</feature>
<feature type="compositionally biased region" description="Polar residues" evidence="4">
    <location>
        <begin position="753"/>
        <end position="771"/>
    </location>
</feature>
<keyword evidence="2" id="KW-0175">Coiled coil</keyword>
<dbReference type="EMBL" id="CH964154">
    <property type="protein sequence ID" value="EDW79796.2"/>
    <property type="molecule type" value="Genomic_DNA"/>
</dbReference>
<evidence type="ECO:0000256" key="3">
    <source>
        <dbReference type="ARBA" id="ARBA00023273"/>
    </source>
</evidence>
<gene>
    <name evidence="6" type="primary">Dwil\GK17830</name>
    <name evidence="6" type="ORF">Dwil_GK17830</name>
</gene>
<keyword evidence="7" id="KW-1185">Reference proteome</keyword>
<evidence type="ECO:0000259" key="5">
    <source>
        <dbReference type="Pfam" id="PF13870"/>
    </source>
</evidence>
<evidence type="ECO:0000256" key="2">
    <source>
        <dbReference type="ARBA" id="ARBA00023054"/>
    </source>
</evidence>
<dbReference type="InterPro" id="IPR025254">
    <property type="entry name" value="CCDC113/CCDC96_CC"/>
</dbReference>
<dbReference type="HOGENOM" id="CLU_022739_0_0_1"/>
<reference evidence="6 7" key="1">
    <citation type="journal article" date="2007" name="Nature">
        <title>Evolution of genes and genomes on the Drosophila phylogeny.</title>
        <authorList>
            <consortium name="Drosophila 12 Genomes Consortium"/>
            <person name="Clark A.G."/>
            <person name="Eisen M.B."/>
            <person name="Smith D.R."/>
            <person name="Bergman C.M."/>
            <person name="Oliver B."/>
            <person name="Markow T.A."/>
            <person name="Kaufman T.C."/>
            <person name="Kellis M."/>
            <person name="Gelbart W."/>
            <person name="Iyer V.N."/>
            <person name="Pollard D.A."/>
            <person name="Sackton T.B."/>
            <person name="Larracuente A.M."/>
            <person name="Singh N.D."/>
            <person name="Abad J.P."/>
            <person name="Abt D.N."/>
            <person name="Adryan B."/>
            <person name="Aguade M."/>
            <person name="Akashi H."/>
            <person name="Anderson W.W."/>
            <person name="Aquadro C.F."/>
            <person name="Ardell D.H."/>
            <person name="Arguello R."/>
            <person name="Artieri C.G."/>
            <person name="Barbash D.A."/>
            <person name="Barker D."/>
            <person name="Barsanti P."/>
            <person name="Batterham P."/>
            <person name="Batzoglou S."/>
            <person name="Begun D."/>
            <person name="Bhutkar A."/>
            <person name="Blanco E."/>
            <person name="Bosak S.A."/>
            <person name="Bradley R.K."/>
            <person name="Brand A.D."/>
            <person name="Brent M.R."/>
            <person name="Brooks A.N."/>
            <person name="Brown R.H."/>
            <person name="Butlin R.K."/>
            <person name="Caggese C."/>
            <person name="Calvi B.R."/>
            <person name="Bernardo de Carvalho A."/>
            <person name="Caspi A."/>
            <person name="Castrezana S."/>
            <person name="Celniker S.E."/>
            <person name="Chang J.L."/>
            <person name="Chapple C."/>
            <person name="Chatterji S."/>
            <person name="Chinwalla A."/>
            <person name="Civetta A."/>
            <person name="Clifton S.W."/>
            <person name="Comeron J.M."/>
            <person name="Costello J.C."/>
            <person name="Coyne J.A."/>
            <person name="Daub J."/>
            <person name="David R.G."/>
            <person name="Delcher A.L."/>
            <person name="Delehaunty K."/>
            <person name="Do C.B."/>
            <person name="Ebling H."/>
            <person name="Edwards K."/>
            <person name="Eickbush T."/>
            <person name="Evans J.D."/>
            <person name="Filipski A."/>
            <person name="Findeiss S."/>
            <person name="Freyhult E."/>
            <person name="Fulton L."/>
            <person name="Fulton R."/>
            <person name="Garcia A.C."/>
            <person name="Gardiner A."/>
            <person name="Garfield D.A."/>
            <person name="Garvin B.E."/>
            <person name="Gibson G."/>
            <person name="Gilbert D."/>
            <person name="Gnerre S."/>
            <person name="Godfrey J."/>
            <person name="Good R."/>
            <person name="Gotea V."/>
            <person name="Gravely B."/>
            <person name="Greenberg A.J."/>
            <person name="Griffiths-Jones S."/>
            <person name="Gross S."/>
            <person name="Guigo R."/>
            <person name="Gustafson E.A."/>
            <person name="Haerty W."/>
            <person name="Hahn M.W."/>
            <person name="Halligan D.L."/>
            <person name="Halpern A.L."/>
            <person name="Halter G.M."/>
            <person name="Han M.V."/>
            <person name="Heger A."/>
            <person name="Hillier L."/>
            <person name="Hinrichs A.S."/>
            <person name="Holmes I."/>
            <person name="Hoskins R.A."/>
            <person name="Hubisz M.J."/>
            <person name="Hultmark D."/>
            <person name="Huntley M.A."/>
            <person name="Jaffe D.B."/>
            <person name="Jagadeeshan S."/>
            <person name="Jeck W.R."/>
            <person name="Johnson J."/>
            <person name="Jones C.D."/>
            <person name="Jordan W.C."/>
            <person name="Karpen G.H."/>
            <person name="Kataoka E."/>
            <person name="Keightley P.D."/>
            <person name="Kheradpour P."/>
            <person name="Kirkness E.F."/>
            <person name="Koerich L.B."/>
            <person name="Kristiansen K."/>
            <person name="Kudrna D."/>
            <person name="Kulathinal R.J."/>
            <person name="Kumar S."/>
            <person name="Kwok R."/>
            <person name="Lander E."/>
            <person name="Langley C.H."/>
            <person name="Lapoint R."/>
            <person name="Lazzaro B.P."/>
            <person name="Lee S.J."/>
            <person name="Levesque L."/>
            <person name="Li R."/>
            <person name="Lin C.F."/>
            <person name="Lin M.F."/>
            <person name="Lindblad-Toh K."/>
            <person name="Llopart A."/>
            <person name="Long M."/>
            <person name="Low L."/>
            <person name="Lozovsky E."/>
            <person name="Lu J."/>
            <person name="Luo M."/>
            <person name="Machado C.A."/>
            <person name="Makalowski W."/>
            <person name="Marzo M."/>
            <person name="Matsuda M."/>
            <person name="Matzkin L."/>
            <person name="McAllister B."/>
            <person name="McBride C.S."/>
            <person name="McKernan B."/>
            <person name="McKernan K."/>
            <person name="Mendez-Lago M."/>
            <person name="Minx P."/>
            <person name="Mollenhauer M.U."/>
            <person name="Montooth K."/>
            <person name="Mount S.M."/>
            <person name="Mu X."/>
            <person name="Myers E."/>
            <person name="Negre B."/>
            <person name="Newfeld S."/>
            <person name="Nielsen R."/>
            <person name="Noor M.A."/>
            <person name="O'Grady P."/>
            <person name="Pachter L."/>
            <person name="Papaceit M."/>
            <person name="Parisi M.J."/>
            <person name="Parisi M."/>
            <person name="Parts L."/>
            <person name="Pedersen J.S."/>
            <person name="Pesole G."/>
            <person name="Phillippy A.M."/>
            <person name="Ponting C.P."/>
            <person name="Pop M."/>
            <person name="Porcelli D."/>
            <person name="Powell J.R."/>
            <person name="Prohaska S."/>
            <person name="Pruitt K."/>
            <person name="Puig M."/>
            <person name="Quesneville H."/>
            <person name="Ram K.R."/>
            <person name="Rand D."/>
            <person name="Rasmussen M.D."/>
            <person name="Reed L.K."/>
            <person name="Reenan R."/>
            <person name="Reily A."/>
            <person name="Remington K.A."/>
            <person name="Rieger T.T."/>
            <person name="Ritchie M.G."/>
            <person name="Robin C."/>
            <person name="Rogers Y.H."/>
            <person name="Rohde C."/>
            <person name="Rozas J."/>
            <person name="Rubenfield M.J."/>
            <person name="Ruiz A."/>
            <person name="Russo S."/>
            <person name="Salzberg S.L."/>
            <person name="Sanchez-Gracia A."/>
            <person name="Saranga D.J."/>
            <person name="Sato H."/>
            <person name="Schaeffer S.W."/>
            <person name="Schatz M.C."/>
            <person name="Schlenke T."/>
            <person name="Schwartz R."/>
            <person name="Segarra C."/>
            <person name="Singh R.S."/>
            <person name="Sirot L."/>
            <person name="Sirota M."/>
            <person name="Sisneros N.B."/>
            <person name="Smith C.D."/>
            <person name="Smith T.F."/>
            <person name="Spieth J."/>
            <person name="Stage D.E."/>
            <person name="Stark A."/>
            <person name="Stephan W."/>
            <person name="Strausberg R.L."/>
            <person name="Strempel S."/>
            <person name="Sturgill D."/>
            <person name="Sutton G."/>
            <person name="Sutton G.G."/>
            <person name="Tao W."/>
            <person name="Teichmann S."/>
            <person name="Tobari Y.N."/>
            <person name="Tomimura Y."/>
            <person name="Tsolas J.M."/>
            <person name="Valente V.L."/>
            <person name="Venter E."/>
            <person name="Venter J.C."/>
            <person name="Vicario S."/>
            <person name="Vieira F.G."/>
            <person name="Vilella A.J."/>
            <person name="Villasante A."/>
            <person name="Walenz B."/>
            <person name="Wang J."/>
            <person name="Wasserman M."/>
            <person name="Watts T."/>
            <person name="Wilson D."/>
            <person name="Wilson R.K."/>
            <person name="Wing R.A."/>
            <person name="Wolfner M.F."/>
            <person name="Wong A."/>
            <person name="Wong G.K."/>
            <person name="Wu C.I."/>
            <person name="Wu G."/>
            <person name="Yamamoto D."/>
            <person name="Yang H.P."/>
            <person name="Yang S.P."/>
            <person name="Yorke J.A."/>
            <person name="Yoshida K."/>
            <person name="Zdobnov E."/>
            <person name="Zhang P."/>
            <person name="Zhang Y."/>
            <person name="Zimin A.V."/>
            <person name="Baldwin J."/>
            <person name="Abdouelleil A."/>
            <person name="Abdulkadir J."/>
            <person name="Abebe A."/>
            <person name="Abera B."/>
            <person name="Abreu J."/>
            <person name="Acer S.C."/>
            <person name="Aftuck L."/>
            <person name="Alexander A."/>
            <person name="An P."/>
            <person name="Anderson E."/>
            <person name="Anderson S."/>
            <person name="Arachi H."/>
            <person name="Azer M."/>
            <person name="Bachantsang P."/>
            <person name="Barry A."/>
            <person name="Bayul T."/>
            <person name="Berlin A."/>
            <person name="Bessette D."/>
            <person name="Bloom T."/>
            <person name="Blye J."/>
            <person name="Boguslavskiy L."/>
            <person name="Bonnet C."/>
            <person name="Boukhgalter B."/>
            <person name="Bourzgui I."/>
            <person name="Brown A."/>
            <person name="Cahill P."/>
            <person name="Channer S."/>
            <person name="Cheshatsang Y."/>
            <person name="Chuda L."/>
            <person name="Citroen M."/>
            <person name="Collymore A."/>
            <person name="Cooke P."/>
            <person name="Costello M."/>
            <person name="D'Aco K."/>
            <person name="Daza R."/>
            <person name="De Haan G."/>
            <person name="DeGray S."/>
            <person name="DeMaso C."/>
            <person name="Dhargay N."/>
            <person name="Dooley K."/>
            <person name="Dooley E."/>
            <person name="Doricent M."/>
            <person name="Dorje P."/>
            <person name="Dorjee K."/>
            <person name="Dupes A."/>
            <person name="Elong R."/>
            <person name="Falk J."/>
            <person name="Farina A."/>
            <person name="Faro S."/>
            <person name="Ferguson D."/>
            <person name="Fisher S."/>
            <person name="Foley C.D."/>
            <person name="Franke A."/>
            <person name="Friedrich D."/>
            <person name="Gadbois L."/>
            <person name="Gearin G."/>
            <person name="Gearin C.R."/>
            <person name="Giannoukos G."/>
            <person name="Goode T."/>
            <person name="Graham J."/>
            <person name="Grandbois E."/>
            <person name="Grewal S."/>
            <person name="Gyaltsen K."/>
            <person name="Hafez N."/>
            <person name="Hagos B."/>
            <person name="Hall J."/>
            <person name="Henson C."/>
            <person name="Hollinger A."/>
            <person name="Honan T."/>
            <person name="Huard M.D."/>
            <person name="Hughes L."/>
            <person name="Hurhula B."/>
            <person name="Husby M.E."/>
            <person name="Kamat A."/>
            <person name="Kanga B."/>
            <person name="Kashin S."/>
            <person name="Khazanovich D."/>
            <person name="Kisner P."/>
            <person name="Lance K."/>
            <person name="Lara M."/>
            <person name="Lee W."/>
            <person name="Lennon N."/>
            <person name="Letendre F."/>
            <person name="LeVine R."/>
            <person name="Lipovsky A."/>
            <person name="Liu X."/>
            <person name="Liu J."/>
            <person name="Liu S."/>
            <person name="Lokyitsang T."/>
            <person name="Lokyitsang Y."/>
            <person name="Lubonja R."/>
            <person name="Lui A."/>
            <person name="MacDonald P."/>
            <person name="Magnisalis V."/>
            <person name="Maru K."/>
            <person name="Matthews C."/>
            <person name="McCusker W."/>
            <person name="McDonough S."/>
            <person name="Mehta T."/>
            <person name="Meldrim J."/>
            <person name="Meneus L."/>
            <person name="Mihai O."/>
            <person name="Mihalev A."/>
            <person name="Mihova T."/>
            <person name="Mittelman R."/>
            <person name="Mlenga V."/>
            <person name="Montmayeur A."/>
            <person name="Mulrain L."/>
            <person name="Navidi A."/>
            <person name="Naylor J."/>
            <person name="Negash T."/>
            <person name="Nguyen T."/>
            <person name="Nguyen N."/>
            <person name="Nicol R."/>
            <person name="Norbu C."/>
            <person name="Norbu N."/>
            <person name="Novod N."/>
            <person name="O'Neill B."/>
            <person name="Osman S."/>
            <person name="Markiewicz E."/>
            <person name="Oyono O.L."/>
            <person name="Patti C."/>
            <person name="Phunkhang P."/>
            <person name="Pierre F."/>
            <person name="Priest M."/>
            <person name="Raghuraman S."/>
            <person name="Rege F."/>
            <person name="Reyes R."/>
            <person name="Rise C."/>
            <person name="Rogov P."/>
            <person name="Ross K."/>
            <person name="Ryan E."/>
            <person name="Settipalli S."/>
            <person name="Shea T."/>
            <person name="Sherpa N."/>
            <person name="Shi L."/>
            <person name="Shih D."/>
            <person name="Sparrow T."/>
            <person name="Spaulding J."/>
            <person name="Stalker J."/>
            <person name="Stange-Thomann N."/>
            <person name="Stavropoulos S."/>
            <person name="Stone C."/>
            <person name="Strader C."/>
            <person name="Tesfaye S."/>
            <person name="Thomson T."/>
            <person name="Thoulutsang Y."/>
            <person name="Thoulutsang D."/>
            <person name="Topham K."/>
            <person name="Topping I."/>
            <person name="Tsamla T."/>
            <person name="Vassiliev H."/>
            <person name="Vo A."/>
            <person name="Wangchuk T."/>
            <person name="Wangdi T."/>
            <person name="Weiand M."/>
            <person name="Wilkinson J."/>
            <person name="Wilson A."/>
            <person name="Yadav S."/>
            <person name="Young G."/>
            <person name="Yu Q."/>
            <person name="Zembek L."/>
            <person name="Zhong D."/>
            <person name="Zimmer A."/>
            <person name="Zwirko Z."/>
            <person name="Jaffe D.B."/>
            <person name="Alvarez P."/>
            <person name="Brockman W."/>
            <person name="Butler J."/>
            <person name="Chin C."/>
            <person name="Gnerre S."/>
            <person name="Grabherr M."/>
            <person name="Kleber M."/>
            <person name="Mauceli E."/>
            <person name="MacCallum I."/>
        </authorList>
    </citation>
    <scope>NUCLEOTIDE SEQUENCE [LARGE SCALE GENOMIC DNA]</scope>
    <source>
        <strain evidence="7">Tucson 14030-0811.24</strain>
    </source>
</reference>
<protein>
    <recommendedName>
        <fullName evidence="5">CCDC113/CCDC96 coiled-coil domain-containing protein</fullName>
    </recommendedName>
</protein>
<feature type="region of interest" description="Disordered" evidence="4">
    <location>
        <begin position="84"/>
        <end position="173"/>
    </location>
</feature>
<dbReference type="InterPro" id="IPR051885">
    <property type="entry name" value="CC_CF"/>
</dbReference>
<feature type="compositionally biased region" description="Acidic residues" evidence="4">
    <location>
        <begin position="817"/>
        <end position="827"/>
    </location>
</feature>
<dbReference type="Pfam" id="PF13870">
    <property type="entry name" value="CCDC113_CCDC96_CC"/>
    <property type="match status" value="2"/>
</dbReference>
<evidence type="ECO:0000256" key="1">
    <source>
        <dbReference type="ARBA" id="ARBA00004138"/>
    </source>
</evidence>
<feature type="compositionally biased region" description="Acidic residues" evidence="4">
    <location>
        <begin position="701"/>
        <end position="711"/>
    </location>
</feature>
<dbReference type="InParanoid" id="B4N607"/>
<comment type="subcellular location">
    <subcellularLocation>
        <location evidence="1">Cell projection</location>
        <location evidence="1">Cilium</location>
    </subcellularLocation>
</comment>
<feature type="compositionally biased region" description="Basic and acidic residues" evidence="4">
    <location>
        <begin position="828"/>
        <end position="843"/>
    </location>
</feature>
<feature type="compositionally biased region" description="Low complexity" evidence="4">
    <location>
        <begin position="308"/>
        <end position="321"/>
    </location>
</feature>
<dbReference type="GO" id="GO:0036064">
    <property type="term" value="C:ciliary basal body"/>
    <property type="evidence" value="ECO:0007669"/>
    <property type="project" value="TreeGrafter"/>
</dbReference>
<feature type="domain" description="CCDC113/CCDC96 coiled-coil" evidence="5">
    <location>
        <begin position="1263"/>
        <end position="1438"/>
    </location>
</feature>
<feature type="region of interest" description="Disordered" evidence="4">
    <location>
        <begin position="664"/>
        <end position="859"/>
    </location>
</feature>
<evidence type="ECO:0000313" key="6">
    <source>
        <dbReference type="EMBL" id="EDW79796.2"/>
    </source>
</evidence>
<dbReference type="PANTHER" id="PTHR15654">
    <property type="entry name" value="COILED-COIL DOMAIN-CONTAINING PROTEIN 113-RELATED"/>
    <property type="match status" value="1"/>
</dbReference>
<feature type="compositionally biased region" description="Basic and acidic residues" evidence="4">
    <location>
        <begin position="712"/>
        <end position="747"/>
    </location>
</feature>
<evidence type="ECO:0000313" key="7">
    <source>
        <dbReference type="Proteomes" id="UP000007798"/>
    </source>
</evidence>
<feature type="compositionally biased region" description="Low complexity" evidence="4">
    <location>
        <begin position="285"/>
        <end position="299"/>
    </location>
</feature>
<organism evidence="6 7">
    <name type="scientific">Drosophila willistoni</name>
    <name type="common">Fruit fly</name>
    <dbReference type="NCBI Taxonomy" id="7260"/>
    <lineage>
        <taxon>Eukaryota</taxon>
        <taxon>Metazoa</taxon>
        <taxon>Ecdysozoa</taxon>
        <taxon>Arthropoda</taxon>
        <taxon>Hexapoda</taxon>
        <taxon>Insecta</taxon>
        <taxon>Pterygota</taxon>
        <taxon>Neoptera</taxon>
        <taxon>Endopterygota</taxon>
        <taxon>Diptera</taxon>
        <taxon>Brachycera</taxon>
        <taxon>Muscomorpha</taxon>
        <taxon>Ephydroidea</taxon>
        <taxon>Drosophilidae</taxon>
        <taxon>Drosophila</taxon>
        <taxon>Sophophora</taxon>
    </lineage>
</organism>
<feature type="compositionally biased region" description="Acidic residues" evidence="4">
    <location>
        <begin position="140"/>
        <end position="151"/>
    </location>
</feature>
<dbReference type="GO" id="GO:0060271">
    <property type="term" value="P:cilium assembly"/>
    <property type="evidence" value="ECO:0007669"/>
    <property type="project" value="TreeGrafter"/>
</dbReference>
<feature type="compositionally biased region" description="Basic residues" evidence="4">
    <location>
        <begin position="844"/>
        <end position="859"/>
    </location>
</feature>
<accession>B4N607</accession>
<dbReference type="PANTHER" id="PTHR15654:SF1">
    <property type="entry name" value="COILED-COIL DOMAIN-CONTAINING PROTEIN 96"/>
    <property type="match status" value="1"/>
</dbReference>
<dbReference type="FunCoup" id="B4N607">
    <property type="interactions" value="4"/>
</dbReference>
<dbReference type="OrthoDB" id="10254794at2759"/>